<comment type="caution">
    <text evidence="2">The sequence shown here is derived from an EMBL/GenBank/DDBJ whole genome shotgun (WGS) entry which is preliminary data.</text>
</comment>
<feature type="region of interest" description="Disordered" evidence="1">
    <location>
        <begin position="205"/>
        <end position="228"/>
    </location>
</feature>
<gene>
    <name evidence="2" type="ORF">Ari01nite_18560</name>
</gene>
<keyword evidence="3" id="KW-1185">Reference proteome</keyword>
<dbReference type="AlphaFoldDB" id="A0A919K0J1"/>
<organism evidence="2 3">
    <name type="scientific">Paractinoplanes rishiriensis</name>
    <dbReference type="NCBI Taxonomy" id="1050105"/>
    <lineage>
        <taxon>Bacteria</taxon>
        <taxon>Bacillati</taxon>
        <taxon>Actinomycetota</taxon>
        <taxon>Actinomycetes</taxon>
        <taxon>Micromonosporales</taxon>
        <taxon>Micromonosporaceae</taxon>
        <taxon>Paractinoplanes</taxon>
    </lineage>
</organism>
<dbReference type="RefSeq" id="WP_203780710.1">
    <property type="nucleotide sequence ID" value="NZ_BOMV01000013.1"/>
</dbReference>
<evidence type="ECO:0000313" key="2">
    <source>
        <dbReference type="EMBL" id="GIE94391.1"/>
    </source>
</evidence>
<feature type="compositionally biased region" description="Low complexity" evidence="1">
    <location>
        <begin position="207"/>
        <end position="216"/>
    </location>
</feature>
<evidence type="ECO:0000313" key="3">
    <source>
        <dbReference type="Proteomes" id="UP000636960"/>
    </source>
</evidence>
<sequence length="346" mass="36596">MLTLWNTRDAQETAEFTTVTVTPGIPFSEYRQRWTLPHPATQSLRPLRLVAVTPPAVPRPTAAVERVTGAGRTGTATRTASGHDDPSAPGTNTLSPDATHPTEDLSDGTSPAGDGTAPGETEGSPPAAEPTDRPAPVRAMRKTQLPPLFNRMTGAIAPPLFGFSPLPPPGSTPAIQTTKYPGACPGEYGKAVCNFLAVTNSQWVGPGAADGTTTGTGTTGGGTSRDAAAARKSELRNLRTVKVKGKGRTTREPLGVVIAVNVDLGGLRGKPVLLSWSMWQDGTGKRLFGDWLNHHLAYELTAETEHDTTGGDFWIPLPAVKDSYFIRAWLTRDDAVLATVDSPSFR</sequence>
<reference evidence="2" key="1">
    <citation type="submission" date="2021-01" db="EMBL/GenBank/DDBJ databases">
        <title>Whole genome shotgun sequence of Actinoplanes rishiriensis NBRC 108556.</title>
        <authorList>
            <person name="Komaki H."/>
            <person name="Tamura T."/>
        </authorList>
    </citation>
    <scope>NUCLEOTIDE SEQUENCE</scope>
    <source>
        <strain evidence="2">NBRC 108556</strain>
    </source>
</reference>
<protein>
    <submittedName>
        <fullName evidence="2">Uncharacterized protein</fullName>
    </submittedName>
</protein>
<name>A0A919K0J1_9ACTN</name>
<dbReference type="Proteomes" id="UP000636960">
    <property type="component" value="Unassembled WGS sequence"/>
</dbReference>
<accession>A0A919K0J1</accession>
<dbReference type="EMBL" id="BOMV01000013">
    <property type="protein sequence ID" value="GIE94391.1"/>
    <property type="molecule type" value="Genomic_DNA"/>
</dbReference>
<evidence type="ECO:0000256" key="1">
    <source>
        <dbReference type="SAM" id="MobiDB-lite"/>
    </source>
</evidence>
<feature type="region of interest" description="Disordered" evidence="1">
    <location>
        <begin position="60"/>
        <end position="138"/>
    </location>
</feature>
<feature type="compositionally biased region" description="Low complexity" evidence="1">
    <location>
        <begin position="60"/>
        <end position="80"/>
    </location>
</feature>
<proteinExistence type="predicted"/>